<name>A0ABY6GS11_9GAMM</name>
<dbReference type="RefSeq" id="WP_262597605.1">
    <property type="nucleotide sequence ID" value="NZ_CP103300.1"/>
</dbReference>
<dbReference type="SUPFAM" id="SSF51182">
    <property type="entry name" value="RmlC-like cupins"/>
    <property type="match status" value="1"/>
</dbReference>
<evidence type="ECO:0000313" key="3">
    <source>
        <dbReference type="Proteomes" id="UP001163255"/>
    </source>
</evidence>
<dbReference type="Gene3D" id="2.60.120.10">
    <property type="entry name" value="Jelly Rolls"/>
    <property type="match status" value="1"/>
</dbReference>
<evidence type="ECO:0000313" key="2">
    <source>
        <dbReference type="EMBL" id="UYM15537.1"/>
    </source>
</evidence>
<organism evidence="2 3">
    <name type="scientific">Endozoicomonas euniceicola</name>
    <dbReference type="NCBI Taxonomy" id="1234143"/>
    <lineage>
        <taxon>Bacteria</taxon>
        <taxon>Pseudomonadati</taxon>
        <taxon>Pseudomonadota</taxon>
        <taxon>Gammaproteobacteria</taxon>
        <taxon>Oceanospirillales</taxon>
        <taxon>Endozoicomonadaceae</taxon>
        <taxon>Endozoicomonas</taxon>
    </lineage>
</organism>
<dbReference type="Proteomes" id="UP001163255">
    <property type="component" value="Chromosome"/>
</dbReference>
<sequence length="107" mass="12156">MNLFDNIPQSLPQELIEVLAEGKGVTIERIVSRGHVTPEAEWYDQDRDEWVVLLTGAASLKIEGKQELIQLSPGDALHLPAHLRHRVEWTDPDQDSLWIAVHFTPIN</sequence>
<dbReference type="InterPro" id="IPR011051">
    <property type="entry name" value="RmlC_Cupin_sf"/>
</dbReference>
<reference evidence="2" key="1">
    <citation type="submission" date="2022-10" db="EMBL/GenBank/DDBJ databases">
        <title>Completed Genome Sequence of two octocoral isolated bacterium, Endozoicomonas euniceicola EF212T and Endozoicomonas gorgoniicola PS125T.</title>
        <authorList>
            <person name="Chiou Y.-J."/>
            <person name="Chen Y.-H."/>
        </authorList>
    </citation>
    <scope>NUCLEOTIDE SEQUENCE</scope>
    <source>
        <strain evidence="2">EF212</strain>
    </source>
</reference>
<feature type="domain" description="Cupin type-2" evidence="1">
    <location>
        <begin position="39"/>
        <end position="101"/>
    </location>
</feature>
<dbReference type="CDD" id="cd06981">
    <property type="entry name" value="cupin_reut_a1446"/>
    <property type="match status" value="1"/>
</dbReference>
<dbReference type="InterPro" id="IPR013096">
    <property type="entry name" value="Cupin_2"/>
</dbReference>
<dbReference type="InterPro" id="IPR014710">
    <property type="entry name" value="RmlC-like_jellyroll"/>
</dbReference>
<dbReference type="EMBL" id="CP103300">
    <property type="protein sequence ID" value="UYM15537.1"/>
    <property type="molecule type" value="Genomic_DNA"/>
</dbReference>
<keyword evidence="3" id="KW-1185">Reference proteome</keyword>
<accession>A0ABY6GS11</accession>
<dbReference type="Pfam" id="PF07883">
    <property type="entry name" value="Cupin_2"/>
    <property type="match status" value="1"/>
</dbReference>
<evidence type="ECO:0000259" key="1">
    <source>
        <dbReference type="Pfam" id="PF07883"/>
    </source>
</evidence>
<protein>
    <submittedName>
        <fullName evidence="2">Cupin domain-containing protein</fullName>
    </submittedName>
</protein>
<proteinExistence type="predicted"/>
<gene>
    <name evidence="2" type="ORF">NX720_22245</name>
</gene>